<proteinExistence type="predicted"/>
<evidence type="ECO:0000313" key="2">
    <source>
        <dbReference type="EMBL" id="MPC21215.1"/>
    </source>
</evidence>
<dbReference type="EMBL" id="VSRR010000953">
    <property type="protein sequence ID" value="MPC21215.1"/>
    <property type="molecule type" value="Genomic_DNA"/>
</dbReference>
<sequence>MHGRGGAYMHVALSDQDPFYMKSFPAAPRAALPGLTRREAAGAGVQIISTLRGDGEGGGGEGGGTGSSHGVMAAR</sequence>
<protein>
    <submittedName>
        <fullName evidence="2">Uncharacterized protein</fullName>
    </submittedName>
</protein>
<name>A0A5B7DJ90_PORTR</name>
<organism evidence="2 3">
    <name type="scientific">Portunus trituberculatus</name>
    <name type="common">Swimming crab</name>
    <name type="synonym">Neptunus trituberculatus</name>
    <dbReference type="NCBI Taxonomy" id="210409"/>
    <lineage>
        <taxon>Eukaryota</taxon>
        <taxon>Metazoa</taxon>
        <taxon>Ecdysozoa</taxon>
        <taxon>Arthropoda</taxon>
        <taxon>Crustacea</taxon>
        <taxon>Multicrustacea</taxon>
        <taxon>Malacostraca</taxon>
        <taxon>Eumalacostraca</taxon>
        <taxon>Eucarida</taxon>
        <taxon>Decapoda</taxon>
        <taxon>Pleocyemata</taxon>
        <taxon>Brachyura</taxon>
        <taxon>Eubrachyura</taxon>
        <taxon>Portunoidea</taxon>
        <taxon>Portunidae</taxon>
        <taxon>Portuninae</taxon>
        <taxon>Portunus</taxon>
    </lineage>
</organism>
<keyword evidence="3" id="KW-1185">Reference proteome</keyword>
<accession>A0A5B7DJ90</accession>
<gene>
    <name evidence="2" type="ORF">E2C01_014192</name>
</gene>
<dbReference type="Proteomes" id="UP000324222">
    <property type="component" value="Unassembled WGS sequence"/>
</dbReference>
<comment type="caution">
    <text evidence="2">The sequence shown here is derived from an EMBL/GenBank/DDBJ whole genome shotgun (WGS) entry which is preliminary data.</text>
</comment>
<evidence type="ECO:0000256" key="1">
    <source>
        <dbReference type="SAM" id="MobiDB-lite"/>
    </source>
</evidence>
<feature type="compositionally biased region" description="Gly residues" evidence="1">
    <location>
        <begin position="56"/>
        <end position="67"/>
    </location>
</feature>
<feature type="region of interest" description="Disordered" evidence="1">
    <location>
        <begin position="51"/>
        <end position="75"/>
    </location>
</feature>
<reference evidence="2 3" key="1">
    <citation type="submission" date="2019-05" db="EMBL/GenBank/DDBJ databases">
        <title>Another draft genome of Portunus trituberculatus and its Hox gene families provides insights of decapod evolution.</title>
        <authorList>
            <person name="Jeong J.-H."/>
            <person name="Song I."/>
            <person name="Kim S."/>
            <person name="Choi T."/>
            <person name="Kim D."/>
            <person name="Ryu S."/>
            <person name="Kim W."/>
        </authorList>
    </citation>
    <scope>NUCLEOTIDE SEQUENCE [LARGE SCALE GENOMIC DNA]</scope>
    <source>
        <tissue evidence="2">Muscle</tissue>
    </source>
</reference>
<evidence type="ECO:0000313" key="3">
    <source>
        <dbReference type="Proteomes" id="UP000324222"/>
    </source>
</evidence>
<dbReference type="AlphaFoldDB" id="A0A5B7DJ90"/>